<dbReference type="GeneID" id="25260330"/>
<dbReference type="VEuPathDB" id="MicrosporidiaDB:DI09_561p10"/>
<feature type="non-terminal residue" evidence="3">
    <location>
        <position position="159"/>
    </location>
</feature>
<keyword evidence="4" id="KW-1185">Reference proteome</keyword>
<name>A0A098VPS6_9MICR</name>
<evidence type="ECO:0000256" key="2">
    <source>
        <dbReference type="SAM" id="SignalP"/>
    </source>
</evidence>
<proteinExistence type="predicted"/>
<dbReference type="HOGENOM" id="CLU_044375_1_0_1"/>
<keyword evidence="2" id="KW-0732">Signal</keyword>
<gene>
    <name evidence="3" type="ORF">DI09_561p10</name>
</gene>
<accession>A0A098VPS6</accession>
<feature type="chain" id="PRO_5001941926" evidence="2">
    <location>
        <begin position="31"/>
        <end position="159"/>
    </location>
</feature>
<protein>
    <submittedName>
        <fullName evidence="3">Uncharacterized protein</fullName>
    </submittedName>
</protein>
<comment type="caution">
    <text evidence="3">The sequence shown here is derived from an EMBL/GenBank/DDBJ whole genome shotgun (WGS) entry which is preliminary data.</text>
</comment>
<evidence type="ECO:0000313" key="3">
    <source>
        <dbReference type="EMBL" id="KGG50804.1"/>
    </source>
</evidence>
<dbReference type="AlphaFoldDB" id="A0A098VPS6"/>
<dbReference type="Proteomes" id="UP000029725">
    <property type="component" value="Unassembled WGS sequence"/>
</dbReference>
<organism evidence="3 4">
    <name type="scientific">Mitosporidium daphniae</name>
    <dbReference type="NCBI Taxonomy" id="1485682"/>
    <lineage>
        <taxon>Eukaryota</taxon>
        <taxon>Fungi</taxon>
        <taxon>Fungi incertae sedis</taxon>
        <taxon>Microsporidia</taxon>
        <taxon>Mitosporidium</taxon>
    </lineage>
</organism>
<dbReference type="RefSeq" id="XP_013237240.1">
    <property type="nucleotide sequence ID" value="XM_013381786.1"/>
</dbReference>
<sequence>MDRKERALLRWQVFFSTILKVLWSPTYSSADNQIPNWDRILNLNDGKSIDELKWIFFSQTGISKSEILKFFQASQAGATFFPNFNMSLIPSIADTPALDSETVVQSTQEQQSVQEQEEIDENLEDTNVSPANSSPFGISDAELPNLRVKFTKDFATTVV</sequence>
<reference evidence="3 4" key="1">
    <citation type="submission" date="2014-04" db="EMBL/GenBank/DDBJ databases">
        <title>A new species of microsporidia sheds light on the evolution of extreme parasitism.</title>
        <authorList>
            <person name="Haag K.L."/>
            <person name="James T.Y."/>
            <person name="Larsson R."/>
            <person name="Schaer T.M."/>
            <person name="Refardt D."/>
            <person name="Pombert J.-F."/>
            <person name="Ebert D."/>
        </authorList>
    </citation>
    <scope>NUCLEOTIDE SEQUENCE [LARGE SCALE GENOMIC DNA]</scope>
    <source>
        <strain evidence="3 4">UGP3</strain>
        <tissue evidence="3">Spores</tissue>
    </source>
</reference>
<evidence type="ECO:0000313" key="4">
    <source>
        <dbReference type="Proteomes" id="UP000029725"/>
    </source>
</evidence>
<feature type="compositionally biased region" description="Acidic residues" evidence="1">
    <location>
        <begin position="115"/>
        <end position="124"/>
    </location>
</feature>
<feature type="region of interest" description="Disordered" evidence="1">
    <location>
        <begin position="106"/>
        <end position="128"/>
    </location>
</feature>
<feature type="signal peptide" evidence="2">
    <location>
        <begin position="1"/>
        <end position="30"/>
    </location>
</feature>
<evidence type="ECO:0000256" key="1">
    <source>
        <dbReference type="SAM" id="MobiDB-lite"/>
    </source>
</evidence>
<dbReference type="EMBL" id="JMKJ01000507">
    <property type="protein sequence ID" value="KGG50804.1"/>
    <property type="molecule type" value="Genomic_DNA"/>
</dbReference>